<feature type="region of interest" description="Disordered" evidence="1">
    <location>
        <begin position="76"/>
        <end position="107"/>
    </location>
</feature>
<reference evidence="2 3" key="1">
    <citation type="journal article" date="2019" name="Commun. Biol.">
        <title>The bagworm genome reveals a unique fibroin gene that provides high tensile strength.</title>
        <authorList>
            <person name="Kono N."/>
            <person name="Nakamura H."/>
            <person name="Ohtoshi R."/>
            <person name="Tomita M."/>
            <person name="Numata K."/>
            <person name="Arakawa K."/>
        </authorList>
    </citation>
    <scope>NUCLEOTIDE SEQUENCE [LARGE SCALE GENOMIC DNA]</scope>
</reference>
<dbReference type="EMBL" id="BGZK01001130">
    <property type="protein sequence ID" value="GBP72026.1"/>
    <property type="molecule type" value="Genomic_DNA"/>
</dbReference>
<evidence type="ECO:0000313" key="2">
    <source>
        <dbReference type="EMBL" id="GBP72026.1"/>
    </source>
</evidence>
<evidence type="ECO:0000313" key="3">
    <source>
        <dbReference type="Proteomes" id="UP000299102"/>
    </source>
</evidence>
<dbReference type="Proteomes" id="UP000299102">
    <property type="component" value="Unassembled WGS sequence"/>
</dbReference>
<feature type="compositionally biased region" description="Basic and acidic residues" evidence="1">
    <location>
        <begin position="85"/>
        <end position="107"/>
    </location>
</feature>
<keyword evidence="3" id="KW-1185">Reference proteome</keyword>
<evidence type="ECO:0000256" key="1">
    <source>
        <dbReference type="SAM" id="MobiDB-lite"/>
    </source>
</evidence>
<sequence length="107" mass="11918">MEALKIYSRRNRGDPTQLVKRKGEVHTGLVANFPFPGLIPKSILAPAAGPMHAGYFKGKGRVKERYRYSEYVAGDNIASGGWTRGVEEEGKRDSPEEIKSRADRDIN</sequence>
<comment type="caution">
    <text evidence="2">The sequence shown here is derived from an EMBL/GenBank/DDBJ whole genome shotgun (WGS) entry which is preliminary data.</text>
</comment>
<gene>
    <name evidence="2" type="ORF">EVAR_51275_1</name>
</gene>
<protein>
    <submittedName>
        <fullName evidence="2">Uncharacterized protein</fullName>
    </submittedName>
</protein>
<organism evidence="2 3">
    <name type="scientific">Eumeta variegata</name>
    <name type="common">Bagworm moth</name>
    <name type="synonym">Eumeta japonica</name>
    <dbReference type="NCBI Taxonomy" id="151549"/>
    <lineage>
        <taxon>Eukaryota</taxon>
        <taxon>Metazoa</taxon>
        <taxon>Ecdysozoa</taxon>
        <taxon>Arthropoda</taxon>
        <taxon>Hexapoda</taxon>
        <taxon>Insecta</taxon>
        <taxon>Pterygota</taxon>
        <taxon>Neoptera</taxon>
        <taxon>Endopterygota</taxon>
        <taxon>Lepidoptera</taxon>
        <taxon>Glossata</taxon>
        <taxon>Ditrysia</taxon>
        <taxon>Tineoidea</taxon>
        <taxon>Psychidae</taxon>
        <taxon>Oiketicinae</taxon>
        <taxon>Eumeta</taxon>
    </lineage>
</organism>
<name>A0A4C1Y7W4_EUMVA</name>
<proteinExistence type="predicted"/>
<dbReference type="AlphaFoldDB" id="A0A4C1Y7W4"/>
<accession>A0A4C1Y7W4</accession>